<organism evidence="2 3">
    <name type="scientific">Bubo bubo</name>
    <name type="common">Eurasian eagle-owl</name>
    <name type="synonym">Strix bubo</name>
    <dbReference type="NCBI Taxonomy" id="30461"/>
    <lineage>
        <taxon>Eukaryota</taxon>
        <taxon>Metazoa</taxon>
        <taxon>Chordata</taxon>
        <taxon>Craniata</taxon>
        <taxon>Vertebrata</taxon>
        <taxon>Euteleostomi</taxon>
        <taxon>Archelosauria</taxon>
        <taxon>Archosauria</taxon>
        <taxon>Dinosauria</taxon>
        <taxon>Saurischia</taxon>
        <taxon>Theropoda</taxon>
        <taxon>Coelurosauria</taxon>
        <taxon>Aves</taxon>
        <taxon>Neognathae</taxon>
        <taxon>Neoaves</taxon>
        <taxon>Telluraves</taxon>
        <taxon>Strigiformes</taxon>
        <taxon>Strigidae</taxon>
        <taxon>Bubo</taxon>
    </lineage>
</organism>
<evidence type="ECO:0000256" key="1">
    <source>
        <dbReference type="SAM" id="Phobius"/>
    </source>
</evidence>
<evidence type="ECO:0000313" key="2">
    <source>
        <dbReference type="Ensembl" id="ENSBOBP00000002372.1"/>
    </source>
</evidence>
<keyword evidence="3" id="KW-1185">Reference proteome</keyword>
<feature type="transmembrane region" description="Helical" evidence="1">
    <location>
        <begin position="87"/>
        <end position="107"/>
    </location>
</feature>
<proteinExistence type="predicted"/>
<keyword evidence="1" id="KW-0472">Membrane</keyword>
<reference evidence="2" key="1">
    <citation type="submission" date="2025-08" db="UniProtKB">
        <authorList>
            <consortium name="Ensembl"/>
        </authorList>
    </citation>
    <scope>IDENTIFICATION</scope>
</reference>
<protein>
    <submittedName>
        <fullName evidence="2">Uncharacterized protein</fullName>
    </submittedName>
</protein>
<dbReference type="Ensembl" id="ENSBOBT00000002415.1">
    <property type="protein sequence ID" value="ENSBOBP00000002372.1"/>
    <property type="gene ID" value="ENSBOBG00000001632.1"/>
</dbReference>
<keyword evidence="1" id="KW-1133">Transmembrane helix</keyword>
<sequence>SKFQLAAWSSLLTHLQFLLWIFVLNYVKTSLIRDFNIPYNWDSMPPWYCTLLKTSRLSKMDTWIYFMHRLMHHKSFYLYSHKLHHEYACLAATICYAFPVYSLGGYIITGAGIFTAIHIFCKHLLMVRVWFTALILKTMDTRR</sequence>
<feature type="transmembrane region" description="Helical" evidence="1">
    <location>
        <begin position="6"/>
        <end position="27"/>
    </location>
</feature>
<accession>A0A8C0EB94</accession>
<name>A0A8C0EB94_BUBBB</name>
<dbReference type="Proteomes" id="UP000694567">
    <property type="component" value="Unplaced"/>
</dbReference>
<keyword evidence="1" id="KW-0812">Transmembrane</keyword>
<reference evidence="2" key="2">
    <citation type="submission" date="2025-09" db="UniProtKB">
        <authorList>
            <consortium name="Ensembl"/>
        </authorList>
    </citation>
    <scope>IDENTIFICATION</scope>
</reference>
<feature type="transmembrane region" description="Helical" evidence="1">
    <location>
        <begin position="113"/>
        <end position="136"/>
    </location>
</feature>
<dbReference type="AlphaFoldDB" id="A0A8C0EB94"/>
<evidence type="ECO:0000313" key="3">
    <source>
        <dbReference type="Proteomes" id="UP000694567"/>
    </source>
</evidence>